<comment type="caution">
    <text evidence="4">The sequence shown here is derived from an EMBL/GenBank/DDBJ whole genome shotgun (WGS) entry which is preliminary data.</text>
</comment>
<dbReference type="PANTHER" id="PTHR12526:SF510">
    <property type="entry name" value="D-INOSITOL 3-PHOSPHATE GLYCOSYLTRANSFERASE"/>
    <property type="match status" value="1"/>
</dbReference>
<gene>
    <name evidence="4" type="ORF">ACEU3E_18455</name>
</gene>
<name>A0ABV4V4C6_9BACL</name>
<feature type="region of interest" description="Disordered" evidence="3">
    <location>
        <begin position="531"/>
        <end position="568"/>
    </location>
</feature>
<dbReference type="RefSeq" id="WP_373953798.1">
    <property type="nucleotide sequence ID" value="NZ_JBHDLN010000009.1"/>
</dbReference>
<accession>A0ABV4V4C6</accession>
<evidence type="ECO:0000256" key="3">
    <source>
        <dbReference type="SAM" id="MobiDB-lite"/>
    </source>
</evidence>
<keyword evidence="2 4" id="KW-0808">Transferase</keyword>
<dbReference type="EMBL" id="JBHDLN010000009">
    <property type="protein sequence ID" value="MFB0844169.1"/>
    <property type="molecule type" value="Genomic_DNA"/>
</dbReference>
<feature type="compositionally biased region" description="Basic residues" evidence="3">
    <location>
        <begin position="538"/>
        <end position="548"/>
    </location>
</feature>
<dbReference type="CDD" id="cd03801">
    <property type="entry name" value="GT4_PimA-like"/>
    <property type="match status" value="1"/>
</dbReference>
<organism evidence="4 5">
    <name type="scientific">Paenibacillus oleatilyticus</name>
    <dbReference type="NCBI Taxonomy" id="2594886"/>
    <lineage>
        <taxon>Bacteria</taxon>
        <taxon>Bacillati</taxon>
        <taxon>Bacillota</taxon>
        <taxon>Bacilli</taxon>
        <taxon>Bacillales</taxon>
        <taxon>Paenibacillaceae</taxon>
        <taxon>Paenibacillus</taxon>
    </lineage>
</organism>
<dbReference type="Proteomes" id="UP001575622">
    <property type="component" value="Unassembled WGS sequence"/>
</dbReference>
<keyword evidence="1 4" id="KW-0328">Glycosyltransferase</keyword>
<dbReference type="GO" id="GO:0016757">
    <property type="term" value="F:glycosyltransferase activity"/>
    <property type="evidence" value="ECO:0007669"/>
    <property type="project" value="UniProtKB-KW"/>
</dbReference>
<evidence type="ECO:0000256" key="2">
    <source>
        <dbReference type="ARBA" id="ARBA00022679"/>
    </source>
</evidence>
<evidence type="ECO:0000256" key="1">
    <source>
        <dbReference type="ARBA" id="ARBA00022676"/>
    </source>
</evidence>
<dbReference type="EC" id="2.4.-.-" evidence="4"/>
<dbReference type="PANTHER" id="PTHR12526">
    <property type="entry name" value="GLYCOSYLTRANSFERASE"/>
    <property type="match status" value="1"/>
</dbReference>
<proteinExistence type="predicted"/>
<reference evidence="4 5" key="1">
    <citation type="submission" date="2024-09" db="EMBL/GenBank/DDBJ databases">
        <authorList>
            <person name="Makale K.P.P."/>
            <person name="Makhzoum A."/>
            <person name="Rantong G."/>
            <person name="Rahube T.O."/>
        </authorList>
    </citation>
    <scope>NUCLEOTIDE SEQUENCE [LARGE SCALE GENOMIC DNA]</scope>
    <source>
        <strain evidence="4 5">KM_D13</strain>
    </source>
</reference>
<dbReference type="SUPFAM" id="SSF53756">
    <property type="entry name" value="UDP-Glycosyltransferase/glycogen phosphorylase"/>
    <property type="match status" value="1"/>
</dbReference>
<sequence length="568" mass="63359">MEQDNSGLRVERSPALLRIMFFAPNSGRRALTGMEKYMLTLIRELKEQAECLLVADEPGVLAIQAGLPVIVHPVPSAEHEESPDAVIRRHPAFGPLVNLLHMRQPDIVLVGGPHPVLPASAAKLLGIPVLWLLTETVTDPAWTQQTGQQIERYADWIAGVSDASLAPLCTRASESKIFLLPPTRRREELNPDLHPVYRHKLRSVLPVDEKHRIVGFAAPRLKPEMGLSWFAAMAVQVAAMHPDVRFLVAGSVCDEAHYRLCRRMIEESGYGSRFHYVELEPHREQVLAAMDLIVVPSLSAESFSMTALDGWLLGKNVIAYRSGGLEEMLTATGGSGLLAPQGDVEALTDRVLKCLEAGAQLEARAEASRRSAEAAYGEEAYRERLAMLMANVRKRALELRRRRKPGSLPVLRPHAVYKGKWSPAVFLLEQGRKRPFASAEAFRFYRYRGEDIRVVPDAVLHRFPTGRVLRHDPPSPPNRPSVMLARGEGRLVYLLTGGRRLPVVSQAALRQRGLDPTRVVQLPSAELSVLPLGGDRRRSPKRKRRRYLGTKQAGRAIRHNNPARSRRL</sequence>
<protein>
    <submittedName>
        <fullName evidence="4">Glycosyltransferase family 4 protein</fullName>
        <ecNumber evidence="4">2.4.-.-</ecNumber>
    </submittedName>
</protein>
<evidence type="ECO:0000313" key="4">
    <source>
        <dbReference type="EMBL" id="MFB0844169.1"/>
    </source>
</evidence>
<keyword evidence="5" id="KW-1185">Reference proteome</keyword>
<dbReference type="Gene3D" id="3.40.50.2000">
    <property type="entry name" value="Glycogen Phosphorylase B"/>
    <property type="match status" value="2"/>
</dbReference>
<dbReference type="Pfam" id="PF13692">
    <property type="entry name" value="Glyco_trans_1_4"/>
    <property type="match status" value="1"/>
</dbReference>
<evidence type="ECO:0000313" key="5">
    <source>
        <dbReference type="Proteomes" id="UP001575622"/>
    </source>
</evidence>